<protein>
    <submittedName>
        <fullName evidence="1">Uncharacterized protein</fullName>
    </submittedName>
</protein>
<dbReference type="Proteomes" id="UP000617979">
    <property type="component" value="Unassembled WGS sequence"/>
</dbReference>
<proteinExistence type="predicted"/>
<dbReference type="RefSeq" id="WP_188430240.1">
    <property type="nucleotide sequence ID" value="NZ_BMEX01000002.1"/>
</dbReference>
<name>A0ABQ1G739_9BACL</name>
<dbReference type="EMBL" id="BMEX01000002">
    <property type="protein sequence ID" value="GGA38056.1"/>
    <property type="molecule type" value="Genomic_DNA"/>
</dbReference>
<reference evidence="2" key="1">
    <citation type="journal article" date="2019" name="Int. J. Syst. Evol. Microbiol.">
        <title>The Global Catalogue of Microorganisms (GCM) 10K type strain sequencing project: providing services to taxonomists for standard genome sequencing and annotation.</title>
        <authorList>
            <consortium name="The Broad Institute Genomics Platform"/>
            <consortium name="The Broad Institute Genome Sequencing Center for Infectious Disease"/>
            <person name="Wu L."/>
            <person name="Ma J."/>
        </authorList>
    </citation>
    <scope>NUCLEOTIDE SEQUENCE [LARGE SCALE GENOMIC DNA]</scope>
    <source>
        <strain evidence="2">CGMCC 1.12404</strain>
    </source>
</reference>
<organism evidence="1 2">
    <name type="scientific">Kroppenstedtia guangzhouensis</name>
    <dbReference type="NCBI Taxonomy" id="1274356"/>
    <lineage>
        <taxon>Bacteria</taxon>
        <taxon>Bacillati</taxon>
        <taxon>Bacillota</taxon>
        <taxon>Bacilli</taxon>
        <taxon>Bacillales</taxon>
        <taxon>Thermoactinomycetaceae</taxon>
        <taxon>Kroppenstedtia</taxon>
    </lineage>
</organism>
<keyword evidence="2" id="KW-1185">Reference proteome</keyword>
<comment type="caution">
    <text evidence="1">The sequence shown here is derived from an EMBL/GenBank/DDBJ whole genome shotgun (WGS) entry which is preliminary data.</text>
</comment>
<sequence length="64" mass="7503">MLGWETPAQWREWMDRARTPTSSREQAWKLLQTAPESVQQNLGFDPTADDPTLILRKGMWICQK</sequence>
<gene>
    <name evidence="1" type="ORF">GCM10007416_08760</name>
</gene>
<accession>A0ABQ1G739</accession>
<evidence type="ECO:0000313" key="1">
    <source>
        <dbReference type="EMBL" id="GGA38056.1"/>
    </source>
</evidence>
<evidence type="ECO:0000313" key="2">
    <source>
        <dbReference type="Proteomes" id="UP000617979"/>
    </source>
</evidence>